<sequence length="130" mass="14726">LILLLGNYMNGSTHKGGAFGIKISSINKLVDTKATHSSSHTLLHFLSNIVEDKLPHVLQFIDDLKDCGSACRVSQQEMTNEYRIMGTKLNDLSVELQKHFTDVELEKNDRFPSVMKSFVINSQQKFEELQ</sequence>
<dbReference type="PANTHER" id="PTHR45725">
    <property type="entry name" value="FORMIN HOMOLOGY 2 FAMILY MEMBER"/>
    <property type="match status" value="1"/>
</dbReference>
<dbReference type="Pfam" id="PF02181">
    <property type="entry name" value="FH2"/>
    <property type="match status" value="1"/>
</dbReference>
<dbReference type="EMBL" id="CAJVPQ010027934">
    <property type="protein sequence ID" value="CAG8772082.1"/>
    <property type="molecule type" value="Genomic_DNA"/>
</dbReference>
<accession>A0A9N9JBL5</accession>
<reference evidence="2" key="1">
    <citation type="submission" date="2021-06" db="EMBL/GenBank/DDBJ databases">
        <authorList>
            <person name="Kallberg Y."/>
            <person name="Tangrot J."/>
            <person name="Rosling A."/>
        </authorList>
    </citation>
    <scope>NUCLEOTIDE SEQUENCE</scope>
    <source>
        <strain evidence="2">UK204</strain>
    </source>
</reference>
<dbReference type="SUPFAM" id="SSF101447">
    <property type="entry name" value="Formin homology 2 domain (FH2 domain)"/>
    <property type="match status" value="1"/>
</dbReference>
<dbReference type="InterPro" id="IPR051425">
    <property type="entry name" value="Formin_Homology"/>
</dbReference>
<dbReference type="InterPro" id="IPR015425">
    <property type="entry name" value="FH2_Formin"/>
</dbReference>
<dbReference type="Proteomes" id="UP000789570">
    <property type="component" value="Unassembled WGS sequence"/>
</dbReference>
<dbReference type="PROSITE" id="PS51444">
    <property type="entry name" value="FH2"/>
    <property type="match status" value="1"/>
</dbReference>
<gene>
    <name evidence="2" type="ORF">FCALED_LOCUS17595</name>
</gene>
<dbReference type="OrthoDB" id="1104827at2759"/>
<feature type="non-terminal residue" evidence="2">
    <location>
        <position position="130"/>
    </location>
</feature>
<evidence type="ECO:0000259" key="1">
    <source>
        <dbReference type="PROSITE" id="PS51444"/>
    </source>
</evidence>
<feature type="domain" description="FH2" evidence="1">
    <location>
        <begin position="1"/>
        <end position="130"/>
    </location>
</feature>
<organism evidence="2 3">
    <name type="scientific">Funneliformis caledonium</name>
    <dbReference type="NCBI Taxonomy" id="1117310"/>
    <lineage>
        <taxon>Eukaryota</taxon>
        <taxon>Fungi</taxon>
        <taxon>Fungi incertae sedis</taxon>
        <taxon>Mucoromycota</taxon>
        <taxon>Glomeromycotina</taxon>
        <taxon>Glomeromycetes</taxon>
        <taxon>Glomerales</taxon>
        <taxon>Glomeraceae</taxon>
        <taxon>Funneliformis</taxon>
    </lineage>
</organism>
<proteinExistence type="predicted"/>
<protein>
    <submittedName>
        <fullName evidence="2">11121_t:CDS:1</fullName>
    </submittedName>
</protein>
<dbReference type="InterPro" id="IPR042201">
    <property type="entry name" value="FH2_Formin_sf"/>
</dbReference>
<evidence type="ECO:0000313" key="3">
    <source>
        <dbReference type="Proteomes" id="UP000789570"/>
    </source>
</evidence>
<keyword evidence="3" id="KW-1185">Reference proteome</keyword>
<dbReference type="AlphaFoldDB" id="A0A9N9JBL5"/>
<dbReference type="Gene3D" id="1.20.58.2220">
    <property type="entry name" value="Formin, FH2 domain"/>
    <property type="match status" value="1"/>
</dbReference>
<comment type="caution">
    <text evidence="2">The sequence shown here is derived from an EMBL/GenBank/DDBJ whole genome shotgun (WGS) entry which is preliminary data.</text>
</comment>
<dbReference type="PANTHER" id="PTHR45725:SF1">
    <property type="entry name" value="DISHEVELLED ASSOCIATED ACTIVATOR OF MORPHOGENESIS, ISOFORM D"/>
    <property type="match status" value="1"/>
</dbReference>
<feature type="non-terminal residue" evidence="2">
    <location>
        <position position="1"/>
    </location>
</feature>
<evidence type="ECO:0000313" key="2">
    <source>
        <dbReference type="EMBL" id="CAG8772082.1"/>
    </source>
</evidence>
<name>A0A9N9JBL5_9GLOM</name>